<sequence length="111" mass="12671">MPLQSRGESILVFGAHNNNMKIQFFFYFNCSMSPYLGEKKLQILKCEMNSHQNGQRSSVSLGLRKDDPESNNSFQHQARRVDMKAPPTNTTETVSCLAERLITLKLMSDSR</sequence>
<reference evidence="2" key="1">
    <citation type="journal article" date="2009" name="PLoS Genet.">
        <title>Sequencing, mapping, and analysis of 27,455 maize full-length cDNAs.</title>
        <authorList>
            <person name="Soderlund C."/>
            <person name="Descour A."/>
            <person name="Kudrna D."/>
            <person name="Bomhoff M."/>
            <person name="Boyd L."/>
            <person name="Currie J."/>
            <person name="Angelova A."/>
            <person name="Collura K."/>
            <person name="Wissotski M."/>
            <person name="Ashley E."/>
            <person name="Morrow D."/>
            <person name="Fernandes J."/>
            <person name="Walbot V."/>
            <person name="Yu Y."/>
        </authorList>
    </citation>
    <scope>NUCLEOTIDE SEQUENCE</scope>
    <source>
        <strain evidence="2">B73</strain>
    </source>
</reference>
<protein>
    <submittedName>
        <fullName evidence="2">Uncharacterized protein</fullName>
    </submittedName>
</protein>
<accession>C4IYT4</accession>
<feature type="region of interest" description="Disordered" evidence="1">
    <location>
        <begin position="52"/>
        <end position="92"/>
    </location>
</feature>
<name>C4IYT4_MAIZE</name>
<evidence type="ECO:0000256" key="1">
    <source>
        <dbReference type="SAM" id="MobiDB-lite"/>
    </source>
</evidence>
<proteinExistence type="evidence at transcript level"/>
<dbReference type="EMBL" id="BT083731">
    <property type="protein sequence ID" value="ACR34084.1"/>
    <property type="molecule type" value="mRNA"/>
</dbReference>
<reference evidence="2" key="2">
    <citation type="submission" date="2012-06" db="EMBL/GenBank/DDBJ databases">
        <authorList>
            <person name="Yu Y."/>
            <person name="Currie J."/>
            <person name="Lomeli R."/>
            <person name="Angelova A."/>
            <person name="Collura K."/>
            <person name="Wissotski M."/>
            <person name="Campos D."/>
            <person name="Kudrna D."/>
            <person name="Golser W."/>
            <person name="Ashely E."/>
            <person name="Descour A."/>
            <person name="Fernandes J."/>
            <person name="Soderlund C."/>
            <person name="Walbot V."/>
        </authorList>
    </citation>
    <scope>NUCLEOTIDE SEQUENCE</scope>
    <source>
        <strain evidence="2">B73</strain>
    </source>
</reference>
<evidence type="ECO:0000313" key="2">
    <source>
        <dbReference type="EMBL" id="ACR34084.1"/>
    </source>
</evidence>
<dbReference type="AlphaFoldDB" id="C4IYT4"/>
<organism evidence="2">
    <name type="scientific">Zea mays</name>
    <name type="common">Maize</name>
    <dbReference type="NCBI Taxonomy" id="4577"/>
    <lineage>
        <taxon>Eukaryota</taxon>
        <taxon>Viridiplantae</taxon>
        <taxon>Streptophyta</taxon>
        <taxon>Embryophyta</taxon>
        <taxon>Tracheophyta</taxon>
        <taxon>Spermatophyta</taxon>
        <taxon>Magnoliopsida</taxon>
        <taxon>Liliopsida</taxon>
        <taxon>Poales</taxon>
        <taxon>Poaceae</taxon>
        <taxon>PACMAD clade</taxon>
        <taxon>Panicoideae</taxon>
        <taxon>Andropogonodae</taxon>
        <taxon>Andropogoneae</taxon>
        <taxon>Tripsacinae</taxon>
        <taxon>Zea</taxon>
    </lineage>
</organism>